<evidence type="ECO:0000313" key="2">
    <source>
        <dbReference type="EMBL" id="CAA7389435.1"/>
    </source>
</evidence>
<gene>
    <name evidence="1" type="ORF">SI7747_01001356</name>
    <name evidence="2" type="ORF">SI8410_01001483</name>
</gene>
<reference evidence="1" key="1">
    <citation type="submission" date="2019-12" db="EMBL/GenBank/DDBJ databases">
        <authorList>
            <person name="Scholz U."/>
            <person name="Mascher M."/>
            <person name="Fiebig A."/>
        </authorList>
    </citation>
    <scope>NUCLEOTIDE SEQUENCE</scope>
</reference>
<evidence type="ECO:0000313" key="1">
    <source>
        <dbReference type="EMBL" id="CAA2614993.1"/>
    </source>
</evidence>
<protein>
    <submittedName>
        <fullName evidence="1">Uncharacterized protein</fullName>
    </submittedName>
</protein>
<evidence type="ECO:0000313" key="3">
    <source>
        <dbReference type="Proteomes" id="UP000663760"/>
    </source>
</evidence>
<name>A0A7I8IAM3_SPIIN</name>
<dbReference type="AlphaFoldDB" id="A0A7I8IAM3"/>
<proteinExistence type="predicted"/>
<sequence length="28" mass="3098">MYSVASLACFYSKLVSCTLLYDTCSKSL</sequence>
<keyword evidence="3" id="KW-1185">Reference proteome</keyword>
<organism evidence="1">
    <name type="scientific">Spirodela intermedia</name>
    <name type="common">Intermediate duckweed</name>
    <dbReference type="NCBI Taxonomy" id="51605"/>
    <lineage>
        <taxon>Eukaryota</taxon>
        <taxon>Viridiplantae</taxon>
        <taxon>Streptophyta</taxon>
        <taxon>Embryophyta</taxon>
        <taxon>Tracheophyta</taxon>
        <taxon>Spermatophyta</taxon>
        <taxon>Magnoliopsida</taxon>
        <taxon>Liliopsida</taxon>
        <taxon>Araceae</taxon>
        <taxon>Lemnoideae</taxon>
        <taxon>Spirodela</taxon>
    </lineage>
</organism>
<dbReference type="Proteomes" id="UP000663760">
    <property type="component" value="Chromosome 1"/>
</dbReference>
<accession>A0A7I8IAM3</accession>
<dbReference type="EMBL" id="LR746264">
    <property type="protein sequence ID" value="CAA7389435.1"/>
    <property type="molecule type" value="Genomic_DNA"/>
</dbReference>
<dbReference type="EMBL" id="LR743588">
    <property type="protein sequence ID" value="CAA2614993.1"/>
    <property type="molecule type" value="Genomic_DNA"/>
</dbReference>